<evidence type="ECO:0000256" key="1">
    <source>
        <dbReference type="ARBA" id="ARBA00004651"/>
    </source>
</evidence>
<dbReference type="RefSeq" id="WP_036166589.1">
    <property type="nucleotide sequence ID" value="NZ_JRKJ01000005.1"/>
</dbReference>
<keyword evidence="4 9" id="KW-0812">Transmembrane</keyword>
<comment type="caution">
    <text evidence="10">The sequence shown here is derived from an EMBL/GenBank/DDBJ whole genome shotgun (WGS) entry which is preliminary data.</text>
</comment>
<reference evidence="10 11" key="1">
    <citation type="submission" date="2014-09" db="EMBL/GenBank/DDBJ databases">
        <title>Genome sequences of Lysobacter dokdonensis DS-58.</title>
        <authorList>
            <person name="Kim J.F."/>
            <person name="Kwak M.-J."/>
        </authorList>
    </citation>
    <scope>NUCLEOTIDE SEQUENCE [LARGE SCALE GENOMIC DNA]</scope>
    <source>
        <strain evidence="10 11">DS-58</strain>
    </source>
</reference>
<dbReference type="OrthoDB" id="445589at2"/>
<feature type="transmembrane region" description="Helical" evidence="9">
    <location>
        <begin position="260"/>
        <end position="281"/>
    </location>
</feature>
<dbReference type="eggNOG" id="COG3781">
    <property type="taxonomic scope" value="Bacteria"/>
</dbReference>
<proteinExistence type="inferred from homology"/>
<dbReference type="PANTHER" id="PTHR33281">
    <property type="entry name" value="UPF0187 PROTEIN YNEE"/>
    <property type="match status" value="1"/>
</dbReference>
<evidence type="ECO:0000313" key="10">
    <source>
        <dbReference type="EMBL" id="KGQ19789.1"/>
    </source>
</evidence>
<organism evidence="10 11">
    <name type="scientific">Lysobacter dokdonensis DS-58</name>
    <dbReference type="NCBI Taxonomy" id="1300345"/>
    <lineage>
        <taxon>Bacteria</taxon>
        <taxon>Pseudomonadati</taxon>
        <taxon>Pseudomonadota</taxon>
        <taxon>Gammaproteobacteria</taxon>
        <taxon>Lysobacterales</taxon>
        <taxon>Lysobacteraceae</taxon>
        <taxon>Noviluteimonas</taxon>
    </lineage>
</organism>
<dbReference type="AlphaFoldDB" id="A0A0A2X3I2"/>
<evidence type="ECO:0000256" key="3">
    <source>
        <dbReference type="ARBA" id="ARBA00022475"/>
    </source>
</evidence>
<dbReference type="STRING" id="1300345.LF41_2291"/>
<gene>
    <name evidence="10" type="ORF">LF41_2291</name>
</gene>
<keyword evidence="2" id="KW-0813">Transport</keyword>
<dbReference type="Proteomes" id="UP000030518">
    <property type="component" value="Unassembled WGS sequence"/>
</dbReference>
<evidence type="ECO:0000256" key="9">
    <source>
        <dbReference type="SAM" id="Phobius"/>
    </source>
</evidence>
<evidence type="ECO:0000256" key="7">
    <source>
        <dbReference type="ARBA" id="ARBA00023136"/>
    </source>
</evidence>
<keyword evidence="7 9" id="KW-0472">Membrane</keyword>
<comment type="subcellular location">
    <subcellularLocation>
        <location evidence="1">Cell membrane</location>
        <topology evidence="1">Multi-pass membrane protein</topology>
    </subcellularLocation>
</comment>
<feature type="transmembrane region" description="Helical" evidence="9">
    <location>
        <begin position="227"/>
        <end position="248"/>
    </location>
</feature>
<dbReference type="PANTHER" id="PTHR33281:SF19">
    <property type="entry name" value="VOLTAGE-DEPENDENT ANION CHANNEL-FORMING PROTEIN YNEE"/>
    <property type="match status" value="1"/>
</dbReference>
<keyword evidence="3" id="KW-1003">Cell membrane</keyword>
<dbReference type="EMBL" id="JRKJ01000005">
    <property type="protein sequence ID" value="KGQ19789.1"/>
    <property type="molecule type" value="Genomic_DNA"/>
</dbReference>
<feature type="transmembrane region" description="Helical" evidence="9">
    <location>
        <begin position="43"/>
        <end position="62"/>
    </location>
</feature>
<dbReference type="InterPro" id="IPR044669">
    <property type="entry name" value="YneE/VCCN1/2-like"/>
</dbReference>
<evidence type="ECO:0000256" key="6">
    <source>
        <dbReference type="ARBA" id="ARBA00023065"/>
    </source>
</evidence>
<keyword evidence="11" id="KW-1185">Reference proteome</keyword>
<comment type="similarity">
    <text evidence="8">Belongs to the anion channel-forming bestrophin (TC 1.A.46) family.</text>
</comment>
<keyword evidence="6" id="KW-0406">Ion transport</keyword>
<evidence type="ECO:0000256" key="5">
    <source>
        <dbReference type="ARBA" id="ARBA00022989"/>
    </source>
</evidence>
<evidence type="ECO:0000256" key="8">
    <source>
        <dbReference type="ARBA" id="ARBA00034708"/>
    </source>
</evidence>
<dbReference type="Pfam" id="PF25539">
    <property type="entry name" value="Bestrophin_2"/>
    <property type="match status" value="1"/>
</dbReference>
<evidence type="ECO:0000313" key="11">
    <source>
        <dbReference type="Proteomes" id="UP000030518"/>
    </source>
</evidence>
<keyword evidence="5 9" id="KW-1133">Transmembrane helix</keyword>
<protein>
    <submittedName>
        <fullName evidence="10">Membrane protein-like protein</fullName>
    </submittedName>
</protein>
<dbReference type="GO" id="GO:0005254">
    <property type="term" value="F:chloride channel activity"/>
    <property type="evidence" value="ECO:0007669"/>
    <property type="project" value="InterPro"/>
</dbReference>
<name>A0A0A2X3I2_9GAMM</name>
<evidence type="ECO:0000256" key="2">
    <source>
        <dbReference type="ARBA" id="ARBA00022448"/>
    </source>
</evidence>
<evidence type="ECO:0000256" key="4">
    <source>
        <dbReference type="ARBA" id="ARBA00022692"/>
    </source>
</evidence>
<dbReference type="PATRIC" id="fig|1300345.3.peg.867"/>
<feature type="transmembrane region" description="Helical" evidence="9">
    <location>
        <begin position="20"/>
        <end position="37"/>
    </location>
</feature>
<accession>A0A0A2X3I2</accession>
<sequence length="335" mass="37848">MLIERSYTVPEFLMWTRRSIYVLIVLGTVPVLLYEVAGLHFLQLPFAIIFLLGTTVALSAGFKNLQTYGRMQEAQVLWASIGSASRTWGASCRDLVPDAFAAKALIHRHLAWLAALRHELRKHKPWEQSDKPYFQEWKKFYTVPEHAQSLTFELSRYLVADEAAQVLEARNPPWQVLALQGAEAKRLLEAGAIPASAFAELQRATREFGELQGKVERIKNYPYPRQFAFIHSLFVKILCVLLPFGMISELERLNAVVGDWAAGYMVWLAIPLSVVVSWMYVSLDQVGESTENPFEGGANDVPITRICEEVERDLREMLGEIGLPAPSQLERGIAM</sequence>
<dbReference type="GO" id="GO:0005886">
    <property type="term" value="C:plasma membrane"/>
    <property type="evidence" value="ECO:0007669"/>
    <property type="project" value="UniProtKB-SubCell"/>
</dbReference>